<organism evidence="2 3">
    <name type="scientific">Conoideocrella luteorostrata</name>
    <dbReference type="NCBI Taxonomy" id="1105319"/>
    <lineage>
        <taxon>Eukaryota</taxon>
        <taxon>Fungi</taxon>
        <taxon>Dikarya</taxon>
        <taxon>Ascomycota</taxon>
        <taxon>Pezizomycotina</taxon>
        <taxon>Sordariomycetes</taxon>
        <taxon>Hypocreomycetidae</taxon>
        <taxon>Hypocreales</taxon>
        <taxon>Clavicipitaceae</taxon>
        <taxon>Conoideocrella</taxon>
    </lineage>
</organism>
<keyword evidence="3" id="KW-1185">Reference proteome</keyword>
<dbReference type="EMBL" id="JASWJB010000040">
    <property type="protein sequence ID" value="KAK2606438.1"/>
    <property type="molecule type" value="Genomic_DNA"/>
</dbReference>
<accession>A0AAJ0FWM4</accession>
<feature type="chain" id="PRO_5042472138" evidence="1">
    <location>
        <begin position="21"/>
        <end position="124"/>
    </location>
</feature>
<dbReference type="Proteomes" id="UP001251528">
    <property type="component" value="Unassembled WGS sequence"/>
</dbReference>
<evidence type="ECO:0000313" key="3">
    <source>
        <dbReference type="Proteomes" id="UP001251528"/>
    </source>
</evidence>
<keyword evidence="1" id="KW-0732">Signal</keyword>
<name>A0AAJ0FWM4_9HYPO</name>
<evidence type="ECO:0000256" key="1">
    <source>
        <dbReference type="SAM" id="SignalP"/>
    </source>
</evidence>
<comment type="caution">
    <text evidence="2">The sequence shown here is derived from an EMBL/GenBank/DDBJ whole genome shotgun (WGS) entry which is preliminary data.</text>
</comment>
<feature type="signal peptide" evidence="1">
    <location>
        <begin position="1"/>
        <end position="20"/>
    </location>
</feature>
<evidence type="ECO:0000313" key="2">
    <source>
        <dbReference type="EMBL" id="KAK2606438.1"/>
    </source>
</evidence>
<sequence>MVQISATVLIAALAASAAAAATPQDKLPFIAVERRICRSDTEKCVGTKEFCEKFQKGFKSPEECVAARELKRGELPFIPLPSVQCRMDTEFCVGTVMFCNQEGNRGYMSAADCLAARKNEDVVN</sequence>
<reference evidence="2" key="1">
    <citation type="submission" date="2023-06" db="EMBL/GenBank/DDBJ databases">
        <title>Conoideocrella luteorostrata (Hypocreales: Clavicipitaceae), a potential biocontrol fungus for elongate hemlock scale in United States Christmas tree production areas.</title>
        <authorList>
            <person name="Barrett H."/>
            <person name="Lovett B."/>
            <person name="Macias A.M."/>
            <person name="Stajich J.E."/>
            <person name="Kasson M.T."/>
        </authorList>
    </citation>
    <scope>NUCLEOTIDE SEQUENCE</scope>
    <source>
        <strain evidence="2">ARSEF 14590</strain>
    </source>
</reference>
<dbReference type="AlphaFoldDB" id="A0AAJ0FWM4"/>
<gene>
    <name evidence="2" type="ORF">QQS21_003131</name>
</gene>
<protein>
    <submittedName>
        <fullName evidence="2">Uncharacterized protein</fullName>
    </submittedName>
</protein>
<proteinExistence type="predicted"/>